<dbReference type="GO" id="GO:0016301">
    <property type="term" value="F:kinase activity"/>
    <property type="evidence" value="ECO:0007669"/>
    <property type="project" value="UniProtKB-KW"/>
</dbReference>
<dbReference type="InterPro" id="IPR023000">
    <property type="entry name" value="Shikimate_kinase_CS"/>
</dbReference>
<feature type="binding site" evidence="8">
    <location>
        <position position="118"/>
    </location>
    <ligand>
        <name>ATP</name>
        <dbReference type="ChEBI" id="CHEBI:30616"/>
    </ligand>
</feature>
<comment type="cofactor">
    <cofactor evidence="8">
        <name>Mg(2+)</name>
        <dbReference type="ChEBI" id="CHEBI:18420"/>
    </cofactor>
    <text evidence="8">Binds 1 Mg(2+) ion per subunit.</text>
</comment>
<dbReference type="Proteomes" id="UP000749471">
    <property type="component" value="Unassembled WGS sequence"/>
</dbReference>
<keyword evidence="10" id="KW-1185">Reference proteome</keyword>
<keyword evidence="6 8" id="KW-0067">ATP-binding</keyword>
<feature type="binding site" evidence="8">
    <location>
        <position position="79"/>
    </location>
    <ligand>
        <name>substrate</name>
    </ligand>
</feature>
<keyword evidence="8" id="KW-0460">Magnesium</keyword>
<feature type="binding site" evidence="8">
    <location>
        <position position="138"/>
    </location>
    <ligand>
        <name>substrate</name>
    </ligand>
</feature>
<keyword evidence="2 8" id="KW-0028">Amino-acid biosynthesis</keyword>
<feature type="binding site" evidence="8">
    <location>
        <position position="33"/>
    </location>
    <ligand>
        <name>substrate</name>
    </ligand>
</feature>
<dbReference type="PROSITE" id="PS01128">
    <property type="entry name" value="SHIKIMATE_KINASE"/>
    <property type="match status" value="1"/>
</dbReference>
<evidence type="ECO:0000313" key="9">
    <source>
        <dbReference type="EMBL" id="MBU5437520.1"/>
    </source>
</evidence>
<feature type="binding site" evidence="8">
    <location>
        <begin position="11"/>
        <end position="16"/>
    </location>
    <ligand>
        <name>ATP</name>
        <dbReference type="ChEBI" id="CHEBI:30616"/>
    </ligand>
</feature>
<evidence type="ECO:0000256" key="8">
    <source>
        <dbReference type="HAMAP-Rule" id="MF_00109"/>
    </source>
</evidence>
<organism evidence="9 10">
    <name type="scientific">Tissierella simiarum</name>
    <dbReference type="NCBI Taxonomy" id="2841534"/>
    <lineage>
        <taxon>Bacteria</taxon>
        <taxon>Bacillati</taxon>
        <taxon>Bacillota</taxon>
        <taxon>Tissierellia</taxon>
        <taxon>Tissierellales</taxon>
        <taxon>Tissierellaceae</taxon>
        <taxon>Tissierella</taxon>
    </lineage>
</organism>
<evidence type="ECO:0000256" key="4">
    <source>
        <dbReference type="ARBA" id="ARBA00022741"/>
    </source>
</evidence>
<keyword evidence="5 8" id="KW-0418">Kinase</keyword>
<gene>
    <name evidence="8" type="primary">aroK</name>
    <name evidence="9" type="ORF">KQI42_05850</name>
</gene>
<protein>
    <recommendedName>
        <fullName evidence="8">Shikimate kinase</fullName>
        <shortName evidence="8">SK</shortName>
        <ecNumber evidence="8">2.7.1.71</ecNumber>
    </recommendedName>
</protein>
<feature type="binding site" evidence="8">
    <location>
        <position position="15"/>
    </location>
    <ligand>
        <name>Mg(2+)</name>
        <dbReference type="ChEBI" id="CHEBI:18420"/>
    </ligand>
</feature>
<dbReference type="PANTHER" id="PTHR21087">
    <property type="entry name" value="SHIKIMATE KINASE"/>
    <property type="match status" value="1"/>
</dbReference>
<name>A0ABS6E3N1_9FIRM</name>
<keyword evidence="8" id="KW-0479">Metal-binding</keyword>
<dbReference type="CDD" id="cd00464">
    <property type="entry name" value="SK"/>
    <property type="match status" value="1"/>
</dbReference>
<keyword evidence="4 8" id="KW-0547">Nucleotide-binding</keyword>
<dbReference type="RefSeq" id="WP_216517725.1">
    <property type="nucleotide sequence ID" value="NZ_JAHLPM010000004.1"/>
</dbReference>
<keyword evidence="3 8" id="KW-0808">Transferase</keyword>
<comment type="similarity">
    <text evidence="1 8">Belongs to the shikimate kinase family.</text>
</comment>
<comment type="subcellular location">
    <subcellularLocation>
        <location evidence="8">Cytoplasm</location>
    </subcellularLocation>
</comment>
<comment type="pathway">
    <text evidence="8">Metabolic intermediate biosynthesis; chorismate biosynthesis; chorismate from D-erythrose 4-phosphate and phosphoenolpyruvate: step 5/7.</text>
</comment>
<keyword evidence="8" id="KW-0963">Cytoplasm</keyword>
<evidence type="ECO:0000256" key="5">
    <source>
        <dbReference type="ARBA" id="ARBA00022777"/>
    </source>
</evidence>
<evidence type="ECO:0000256" key="7">
    <source>
        <dbReference type="ARBA" id="ARBA00023141"/>
    </source>
</evidence>
<evidence type="ECO:0000256" key="6">
    <source>
        <dbReference type="ARBA" id="ARBA00022840"/>
    </source>
</evidence>
<evidence type="ECO:0000313" key="10">
    <source>
        <dbReference type="Proteomes" id="UP000749471"/>
    </source>
</evidence>
<dbReference type="InterPro" id="IPR031322">
    <property type="entry name" value="Shikimate/glucono_kinase"/>
</dbReference>
<comment type="caution">
    <text evidence="9">The sequence shown here is derived from an EMBL/GenBank/DDBJ whole genome shotgun (WGS) entry which is preliminary data.</text>
</comment>
<proteinExistence type="inferred from homology"/>
<evidence type="ECO:0000256" key="2">
    <source>
        <dbReference type="ARBA" id="ARBA00022605"/>
    </source>
</evidence>
<accession>A0ABS6E3N1</accession>
<sequence length="177" mass="19961">MKNIVLIGMSGIGKTTIGEYISYKLKKDFTDTDNLISNNMKLSIEDIFLKFGEKHFRNLEREVVKKISSKEDLVISTGGGIILNHKNITDLKKKGIVFLLDGSIDIIVSNIKKSSVSRPLLKSTSNLYEKTTSLYNNRKNLYFSSADYIILVDDKSVEEIGDEIIKIFNKLMSCGKL</sequence>
<feature type="binding site" evidence="8">
    <location>
        <position position="57"/>
    </location>
    <ligand>
        <name>substrate</name>
    </ligand>
</feature>
<evidence type="ECO:0000256" key="1">
    <source>
        <dbReference type="ARBA" id="ARBA00006997"/>
    </source>
</evidence>
<dbReference type="Pfam" id="PF01202">
    <property type="entry name" value="SKI"/>
    <property type="match status" value="1"/>
</dbReference>
<keyword evidence="7 8" id="KW-0057">Aromatic amino acid biosynthesis</keyword>
<dbReference type="EMBL" id="JAHLPM010000004">
    <property type="protein sequence ID" value="MBU5437520.1"/>
    <property type="molecule type" value="Genomic_DNA"/>
</dbReference>
<reference evidence="9 10" key="1">
    <citation type="submission" date="2021-06" db="EMBL/GenBank/DDBJ databases">
        <authorList>
            <person name="Sun Q."/>
            <person name="Li D."/>
        </authorList>
    </citation>
    <scope>NUCLEOTIDE SEQUENCE [LARGE SCALE GENOMIC DNA]</scope>
    <source>
        <strain evidence="9 10">MSJ-40</strain>
    </source>
</reference>
<dbReference type="EC" id="2.7.1.71" evidence="8"/>
<comment type="catalytic activity">
    <reaction evidence="8">
        <text>shikimate + ATP = 3-phosphoshikimate + ADP + H(+)</text>
        <dbReference type="Rhea" id="RHEA:13121"/>
        <dbReference type="ChEBI" id="CHEBI:15378"/>
        <dbReference type="ChEBI" id="CHEBI:30616"/>
        <dbReference type="ChEBI" id="CHEBI:36208"/>
        <dbReference type="ChEBI" id="CHEBI:145989"/>
        <dbReference type="ChEBI" id="CHEBI:456216"/>
        <dbReference type="EC" id="2.7.1.71"/>
    </reaction>
</comment>
<comment type="caution">
    <text evidence="8">Lacks conserved residue(s) required for the propagation of feature annotation.</text>
</comment>
<comment type="function">
    <text evidence="8">Catalyzes the specific phosphorylation of the 3-hydroxyl group of shikimic acid using ATP as a cosubstrate.</text>
</comment>
<comment type="subunit">
    <text evidence="8">Monomer.</text>
</comment>
<evidence type="ECO:0000256" key="3">
    <source>
        <dbReference type="ARBA" id="ARBA00022679"/>
    </source>
</evidence>
<dbReference type="PANTHER" id="PTHR21087:SF16">
    <property type="entry name" value="SHIKIMATE KINASE 1, CHLOROPLASTIC"/>
    <property type="match status" value="1"/>
</dbReference>
<dbReference type="InterPro" id="IPR000623">
    <property type="entry name" value="Shikimate_kinase/TSH1"/>
</dbReference>
<dbReference type="HAMAP" id="MF_00109">
    <property type="entry name" value="Shikimate_kinase"/>
    <property type="match status" value="1"/>
</dbReference>